<proteinExistence type="predicted"/>
<dbReference type="Proteomes" id="UP000738359">
    <property type="component" value="Unassembled WGS sequence"/>
</dbReference>
<protein>
    <submittedName>
        <fullName evidence="2">Uncharacterized protein</fullName>
    </submittedName>
</protein>
<keyword evidence="3" id="KW-1185">Reference proteome</keyword>
<organism evidence="2 3">
    <name type="scientific">Mortierella alpina</name>
    <name type="common">Oleaginous fungus</name>
    <name type="synonym">Mortierella renispora</name>
    <dbReference type="NCBI Taxonomy" id="64518"/>
    <lineage>
        <taxon>Eukaryota</taxon>
        <taxon>Fungi</taxon>
        <taxon>Fungi incertae sedis</taxon>
        <taxon>Mucoromycota</taxon>
        <taxon>Mortierellomycotina</taxon>
        <taxon>Mortierellomycetes</taxon>
        <taxon>Mortierellales</taxon>
        <taxon>Mortierellaceae</taxon>
        <taxon>Mortierella</taxon>
    </lineage>
</organism>
<feature type="region of interest" description="Disordered" evidence="1">
    <location>
        <begin position="1"/>
        <end position="27"/>
    </location>
</feature>
<evidence type="ECO:0000313" key="3">
    <source>
        <dbReference type="Proteomes" id="UP000738359"/>
    </source>
</evidence>
<name>A0A9P6IPY2_MORAP</name>
<feature type="non-terminal residue" evidence="2">
    <location>
        <position position="1"/>
    </location>
</feature>
<accession>A0A9P6IPY2</accession>
<dbReference type="AlphaFoldDB" id="A0A9P6IPY2"/>
<sequence>GMNMKLMEQRGAKGTSSHELEQQQRMIQARKLRAAIENIASMQSVVDYRNPGSRREPDVSSSDDGNQPSPPQEPDVSSSVADSPSGPPQEPSEFS</sequence>
<feature type="region of interest" description="Disordered" evidence="1">
    <location>
        <begin position="42"/>
        <end position="95"/>
    </location>
</feature>
<dbReference type="EMBL" id="JAAAHY010003747">
    <property type="protein sequence ID" value="KAF9938095.1"/>
    <property type="molecule type" value="Genomic_DNA"/>
</dbReference>
<evidence type="ECO:0000256" key="1">
    <source>
        <dbReference type="SAM" id="MobiDB-lite"/>
    </source>
</evidence>
<gene>
    <name evidence="2" type="ORF">BGZ70_006585</name>
</gene>
<feature type="compositionally biased region" description="Basic and acidic residues" evidence="1">
    <location>
        <begin position="7"/>
        <end position="22"/>
    </location>
</feature>
<reference evidence="2" key="1">
    <citation type="journal article" date="2020" name="Fungal Divers.">
        <title>Resolving the Mortierellaceae phylogeny through synthesis of multi-gene phylogenetics and phylogenomics.</title>
        <authorList>
            <person name="Vandepol N."/>
            <person name="Liber J."/>
            <person name="Desiro A."/>
            <person name="Na H."/>
            <person name="Kennedy M."/>
            <person name="Barry K."/>
            <person name="Grigoriev I.V."/>
            <person name="Miller A.N."/>
            <person name="O'Donnell K."/>
            <person name="Stajich J.E."/>
            <person name="Bonito G."/>
        </authorList>
    </citation>
    <scope>NUCLEOTIDE SEQUENCE</scope>
    <source>
        <strain evidence="2">CK1249</strain>
    </source>
</reference>
<comment type="caution">
    <text evidence="2">The sequence shown here is derived from an EMBL/GenBank/DDBJ whole genome shotgun (WGS) entry which is preliminary data.</text>
</comment>
<feature type="compositionally biased region" description="Low complexity" evidence="1">
    <location>
        <begin position="74"/>
        <end position="84"/>
    </location>
</feature>
<evidence type="ECO:0000313" key="2">
    <source>
        <dbReference type="EMBL" id="KAF9938095.1"/>
    </source>
</evidence>
<feature type="compositionally biased region" description="Pro residues" evidence="1">
    <location>
        <begin position="85"/>
        <end position="95"/>
    </location>
</feature>